<dbReference type="Proteomes" id="UP000073492">
    <property type="component" value="Unassembled WGS sequence"/>
</dbReference>
<comment type="caution">
    <text evidence="1">The sequence shown here is derived from an EMBL/GenBank/DDBJ whole genome shotgun (WGS) entry which is preliminary data.</text>
</comment>
<proteinExistence type="predicted"/>
<organism evidence="1 2">
    <name type="scientific">Pseudocercospora musae</name>
    <dbReference type="NCBI Taxonomy" id="113226"/>
    <lineage>
        <taxon>Eukaryota</taxon>
        <taxon>Fungi</taxon>
        <taxon>Dikarya</taxon>
        <taxon>Ascomycota</taxon>
        <taxon>Pezizomycotina</taxon>
        <taxon>Dothideomycetes</taxon>
        <taxon>Dothideomycetidae</taxon>
        <taxon>Mycosphaerellales</taxon>
        <taxon>Mycosphaerellaceae</taxon>
        <taxon>Pseudocercospora</taxon>
    </lineage>
</organism>
<dbReference type="EMBL" id="LFZO01000235">
    <property type="protein sequence ID" value="KXT10878.1"/>
    <property type="molecule type" value="Genomic_DNA"/>
</dbReference>
<accession>A0A139I842</accession>
<protein>
    <submittedName>
        <fullName evidence="1">Uncharacterized protein</fullName>
    </submittedName>
</protein>
<dbReference type="PROSITE" id="PS51257">
    <property type="entry name" value="PROKAR_LIPOPROTEIN"/>
    <property type="match status" value="1"/>
</dbReference>
<gene>
    <name evidence="1" type="ORF">AC579_8998</name>
</gene>
<dbReference type="AlphaFoldDB" id="A0A139I842"/>
<evidence type="ECO:0000313" key="2">
    <source>
        <dbReference type="Proteomes" id="UP000073492"/>
    </source>
</evidence>
<name>A0A139I842_9PEZI</name>
<sequence length="151" mass="16963">MIPGLLRGYNTRTTSSLTLTTGQAGSHAFISCTGQFEGYSSLSKIYNERRKHRAECDPKSRDKLVRAKRVVTIVPCSQPIEIVRSRSLHLDIWLSCLRMPRRRHYGNHAELHRAVRIETSSIRIQDAGRVLFEDGKAIDPGMTLACITPAS</sequence>
<evidence type="ECO:0000313" key="1">
    <source>
        <dbReference type="EMBL" id="KXT10878.1"/>
    </source>
</evidence>
<reference evidence="1 2" key="1">
    <citation type="submission" date="2015-07" db="EMBL/GenBank/DDBJ databases">
        <title>Comparative genomics of the Sigatoka disease complex on banana suggests a link between parallel evolutionary changes in Pseudocercospora fijiensis and Pseudocercospora eumusae and increased virulence on the banana host.</title>
        <authorList>
            <person name="Chang T.-C."/>
            <person name="Salvucci A."/>
            <person name="Crous P.W."/>
            <person name="Stergiopoulos I."/>
        </authorList>
    </citation>
    <scope>NUCLEOTIDE SEQUENCE [LARGE SCALE GENOMIC DNA]</scope>
    <source>
        <strain evidence="1 2">CBS 116634</strain>
    </source>
</reference>
<keyword evidence="2" id="KW-1185">Reference proteome</keyword>